<comment type="caution">
    <text evidence="1">The sequence shown here is derived from an EMBL/GenBank/DDBJ whole genome shotgun (WGS) entry which is preliminary data.</text>
</comment>
<proteinExistence type="predicted"/>
<dbReference type="Pfam" id="PF24430">
    <property type="entry name" value="DUF7553"/>
    <property type="match status" value="1"/>
</dbReference>
<dbReference type="Proteomes" id="UP001596407">
    <property type="component" value="Unassembled WGS sequence"/>
</dbReference>
<protein>
    <recommendedName>
        <fullName evidence="3">CARDB domain-containing protein</fullName>
    </recommendedName>
</protein>
<organism evidence="1 2">
    <name type="scientific">Halorussus caseinilyticus</name>
    <dbReference type="NCBI Taxonomy" id="3034025"/>
    <lineage>
        <taxon>Archaea</taxon>
        <taxon>Methanobacteriati</taxon>
        <taxon>Methanobacteriota</taxon>
        <taxon>Stenosarchaea group</taxon>
        <taxon>Halobacteria</taxon>
        <taxon>Halobacteriales</taxon>
        <taxon>Haladaptataceae</taxon>
        <taxon>Halorussus</taxon>
    </lineage>
</organism>
<dbReference type="InterPro" id="IPR055975">
    <property type="entry name" value="DUF7553"/>
</dbReference>
<dbReference type="AlphaFoldDB" id="A0ABD5WK98"/>
<evidence type="ECO:0000313" key="2">
    <source>
        <dbReference type="Proteomes" id="UP001596407"/>
    </source>
</evidence>
<accession>A0ABD5WK98</accession>
<dbReference type="RefSeq" id="WP_382209087.1">
    <property type="nucleotide sequence ID" value="NZ_JBHSZH010000005.1"/>
</dbReference>
<sequence>MEASAVPWVVTFGRTSLAVTILETDGRTTLPGASTTPAGETVASIPPIIDIRDDLRRAREATDEDVREDFETVRDRLDAFADRDRADREGVVDEIDNQLLRVEASLDDEEASRAIQFARNRIHIYRENREQTDESLVVVDSGVRQHEEPDAEGVLPVGEVTLTSTVANTGDDAAIVPLVTFYDEGGDEVKSLRGPEFDLPAGVEEQIEMDVDVPSDASNYAVSVSRAGV</sequence>
<gene>
    <name evidence="1" type="ORF">ACFQJ6_05140</name>
</gene>
<name>A0ABD5WK98_9EURY</name>
<evidence type="ECO:0008006" key="3">
    <source>
        <dbReference type="Google" id="ProtNLM"/>
    </source>
</evidence>
<dbReference type="EMBL" id="JBHSZH010000005">
    <property type="protein sequence ID" value="MFC7079614.1"/>
    <property type="molecule type" value="Genomic_DNA"/>
</dbReference>
<keyword evidence="2" id="KW-1185">Reference proteome</keyword>
<reference evidence="1 2" key="1">
    <citation type="journal article" date="2019" name="Int. J. Syst. Evol. Microbiol.">
        <title>The Global Catalogue of Microorganisms (GCM) 10K type strain sequencing project: providing services to taxonomists for standard genome sequencing and annotation.</title>
        <authorList>
            <consortium name="The Broad Institute Genomics Platform"/>
            <consortium name="The Broad Institute Genome Sequencing Center for Infectious Disease"/>
            <person name="Wu L."/>
            <person name="Ma J."/>
        </authorList>
    </citation>
    <scope>NUCLEOTIDE SEQUENCE [LARGE SCALE GENOMIC DNA]</scope>
    <source>
        <strain evidence="1 2">DT72</strain>
    </source>
</reference>
<evidence type="ECO:0000313" key="1">
    <source>
        <dbReference type="EMBL" id="MFC7079614.1"/>
    </source>
</evidence>